<protein>
    <recommendedName>
        <fullName evidence="4">Dirigent protein</fullName>
    </recommendedName>
</protein>
<gene>
    <name evidence="5" type="ORF">Cgig2_014765</name>
</gene>
<accession>A0A9Q1L2Q1</accession>
<name>A0A9Q1L2Q1_9CARY</name>
<comment type="similarity">
    <text evidence="1 4">Belongs to the plant dirigent protein family.</text>
</comment>
<dbReference type="GO" id="GO:0009699">
    <property type="term" value="P:phenylpropanoid biosynthetic process"/>
    <property type="evidence" value="ECO:0007669"/>
    <property type="project" value="UniProtKB-ARBA"/>
</dbReference>
<feature type="signal peptide" evidence="4">
    <location>
        <begin position="1"/>
        <end position="26"/>
    </location>
</feature>
<evidence type="ECO:0000256" key="2">
    <source>
        <dbReference type="ARBA" id="ARBA00011738"/>
    </source>
</evidence>
<keyword evidence="3 4" id="KW-0964">Secreted</keyword>
<reference evidence="5" key="1">
    <citation type="submission" date="2022-04" db="EMBL/GenBank/DDBJ databases">
        <title>Carnegiea gigantea Genome sequencing and assembly v2.</title>
        <authorList>
            <person name="Copetti D."/>
            <person name="Sanderson M.J."/>
            <person name="Burquez A."/>
            <person name="Wojciechowski M.F."/>
        </authorList>
    </citation>
    <scope>NUCLEOTIDE SEQUENCE</scope>
    <source>
        <strain evidence="5">SGP5-SGP5p</strain>
        <tissue evidence="5">Aerial part</tissue>
    </source>
</reference>
<evidence type="ECO:0000313" key="5">
    <source>
        <dbReference type="EMBL" id="KAJ8453002.1"/>
    </source>
</evidence>
<dbReference type="PANTHER" id="PTHR21495">
    <property type="entry name" value="NUCLEOPORIN-RELATED"/>
    <property type="match status" value="1"/>
</dbReference>
<dbReference type="Proteomes" id="UP001153076">
    <property type="component" value="Unassembled WGS sequence"/>
</dbReference>
<dbReference type="AlphaFoldDB" id="A0A9Q1L2Q1"/>
<evidence type="ECO:0000256" key="1">
    <source>
        <dbReference type="ARBA" id="ARBA00010746"/>
    </source>
</evidence>
<comment type="subunit">
    <text evidence="2 4">Homodimer.</text>
</comment>
<comment type="function">
    <text evidence="4">Dirigent proteins impart stereoselectivity on the phenoxy radical-coupling reaction, yielding optically active lignans from two molecules of coniferyl alcohol in the biosynthesis of lignans, flavonolignans, and alkaloids and thus plays a central role in plant secondary metabolism.</text>
</comment>
<keyword evidence="6" id="KW-1185">Reference proteome</keyword>
<keyword evidence="4" id="KW-0052">Apoplast</keyword>
<organism evidence="5 6">
    <name type="scientific">Carnegiea gigantea</name>
    <dbReference type="NCBI Taxonomy" id="171969"/>
    <lineage>
        <taxon>Eukaryota</taxon>
        <taxon>Viridiplantae</taxon>
        <taxon>Streptophyta</taxon>
        <taxon>Embryophyta</taxon>
        <taxon>Tracheophyta</taxon>
        <taxon>Spermatophyta</taxon>
        <taxon>Magnoliopsida</taxon>
        <taxon>eudicotyledons</taxon>
        <taxon>Gunneridae</taxon>
        <taxon>Pentapetalae</taxon>
        <taxon>Caryophyllales</taxon>
        <taxon>Cactineae</taxon>
        <taxon>Cactaceae</taxon>
        <taxon>Cactoideae</taxon>
        <taxon>Echinocereeae</taxon>
        <taxon>Carnegiea</taxon>
    </lineage>
</organism>
<comment type="subcellular location">
    <subcellularLocation>
        <location evidence="4">Secreted</location>
        <location evidence="4">Extracellular space</location>
        <location evidence="4">Apoplast</location>
    </subcellularLocation>
</comment>
<dbReference type="InterPro" id="IPR044859">
    <property type="entry name" value="Allene_oxi_cyc_Dirigent"/>
</dbReference>
<dbReference type="Pfam" id="PF03018">
    <property type="entry name" value="Dirigent"/>
    <property type="match status" value="1"/>
</dbReference>
<proteinExistence type="inferred from homology"/>
<keyword evidence="4" id="KW-0732">Signal</keyword>
<comment type="caution">
    <text evidence="5">The sequence shown here is derived from an EMBL/GenBank/DDBJ whole genome shotgun (WGS) entry which is preliminary data.</text>
</comment>
<dbReference type="InterPro" id="IPR004265">
    <property type="entry name" value="Dirigent"/>
</dbReference>
<evidence type="ECO:0000313" key="6">
    <source>
        <dbReference type="Proteomes" id="UP001153076"/>
    </source>
</evidence>
<feature type="chain" id="PRO_5040534466" description="Dirigent protein" evidence="4">
    <location>
        <begin position="27"/>
        <end position="204"/>
    </location>
</feature>
<evidence type="ECO:0000256" key="4">
    <source>
        <dbReference type="RuleBase" id="RU363099"/>
    </source>
</evidence>
<dbReference type="GO" id="GO:0048046">
    <property type="term" value="C:apoplast"/>
    <property type="evidence" value="ECO:0007669"/>
    <property type="project" value="UniProtKB-SubCell"/>
</dbReference>
<evidence type="ECO:0000256" key="3">
    <source>
        <dbReference type="ARBA" id="ARBA00022525"/>
    </source>
</evidence>
<dbReference type="EMBL" id="JAKOGI010000002">
    <property type="protein sequence ID" value="KAJ8453002.1"/>
    <property type="molecule type" value="Genomic_DNA"/>
</dbReference>
<dbReference type="Gene3D" id="2.40.480.10">
    <property type="entry name" value="Allene oxide cyclase-like"/>
    <property type="match status" value="1"/>
</dbReference>
<sequence length="204" mass="22164">MANRLLEVAEFVIFTALLTFPGQVCGRMGQAQAQTWAMTVDSGRERTTTLHFYFHDTPGGKSPTAIRVAQPAPTSRSRTGFGVLMMADDPLTVGPDPRSKLVGRAQGMYGSACQDEVGLLMAMSYSFLDGPYNGSSISIMGRNSAMQPVREMPVVGGTGLFRMARGYALAHTHYIEYSTGNAVVRYNVIENRGNKKDGQTARLE</sequence>
<dbReference type="OrthoDB" id="1864232at2759"/>